<dbReference type="RefSeq" id="XP_007752485.1">
    <property type="nucleotide sequence ID" value="XM_007754295.1"/>
</dbReference>
<dbReference type="OrthoDB" id="5135333at2759"/>
<feature type="domain" description="Heterokaryon incompatibility" evidence="1">
    <location>
        <begin position="139"/>
        <end position="278"/>
    </location>
</feature>
<accession>W9W7I7</accession>
<dbReference type="PANTHER" id="PTHR33112:SF1">
    <property type="entry name" value="HETEROKARYON INCOMPATIBILITY DOMAIN-CONTAINING PROTEIN"/>
    <property type="match status" value="1"/>
</dbReference>
<dbReference type="STRING" id="1182544.W9W7I7"/>
<protein>
    <recommendedName>
        <fullName evidence="1">Heterokaryon incompatibility domain-containing protein</fullName>
    </recommendedName>
</protein>
<dbReference type="eggNOG" id="ENOG502TDB9">
    <property type="taxonomic scope" value="Eukaryota"/>
</dbReference>
<evidence type="ECO:0000313" key="2">
    <source>
        <dbReference type="EMBL" id="EXJ63918.1"/>
    </source>
</evidence>
<dbReference type="HOGENOM" id="CLU_002639_4_4_1"/>
<gene>
    <name evidence="2" type="ORF">A1O7_00253</name>
</gene>
<dbReference type="PANTHER" id="PTHR33112">
    <property type="entry name" value="DOMAIN PROTEIN, PUTATIVE-RELATED"/>
    <property type="match status" value="1"/>
</dbReference>
<keyword evidence="3" id="KW-1185">Reference proteome</keyword>
<sequence length="594" mass="67699">MKDFVDSLIVSPYHRGDLWGNFKPHIIIGSYPPDLYTSRSKSGVALLERDRLEEAAIFHFNEDSGLILPLYPPDNSQCSQGRRIQTQGIDFGLVRNWIEQCRREHPSCCSSRPSRETRPHYLLDCNTRTIVQDRGDMDYVALSYLWGSSSATFNTRVKHHVGESLGPLPQTIEDAIIVTKHVNMRYLWVDRLCLPQDETTDFYNDLRSMAVLYESAELVIIAAAGDGADYGLPGVQARHRLEQCCIQIGGHDYIVFDTPLRLALEESRYITRGWTYQEEVSSARRLYFTDHQVYFECRASQSCEFVVNADTLPRFMKGRRNDNPKADPTDIDTMNTAWRHIKAVSERALTYESDALNAVLGLLERPEAPDTTPRVRHLYGIPLPQDHVTERFTEQLSWRVLGSRRRLHDFPSWSWAGWAGRGYMFEPSVSPPATGPTTSEVMLEDQTGRLTPLIDVSLMRGNDLLSVMPQILHITAQVCEFQWSGLRAASKPDGVLVTMPGKDGESHASIVMSTNYDLDELEHILQPPCKLLGLLPRAWSYSLYWECRMLVVAAVRGGENPVERVGTIFPRDIIMADIENPKLWGWKRRTVRIR</sequence>
<name>W9W7I7_9EURO</name>
<dbReference type="EMBL" id="AMGW01000001">
    <property type="protein sequence ID" value="EXJ63918.1"/>
    <property type="molecule type" value="Genomic_DNA"/>
</dbReference>
<dbReference type="GeneID" id="19174870"/>
<dbReference type="VEuPathDB" id="FungiDB:A1O7_00253"/>
<evidence type="ECO:0000313" key="3">
    <source>
        <dbReference type="Proteomes" id="UP000019473"/>
    </source>
</evidence>
<dbReference type="InterPro" id="IPR010730">
    <property type="entry name" value="HET"/>
</dbReference>
<organism evidence="2 3">
    <name type="scientific">Cladophialophora yegresii CBS 114405</name>
    <dbReference type="NCBI Taxonomy" id="1182544"/>
    <lineage>
        <taxon>Eukaryota</taxon>
        <taxon>Fungi</taxon>
        <taxon>Dikarya</taxon>
        <taxon>Ascomycota</taxon>
        <taxon>Pezizomycotina</taxon>
        <taxon>Eurotiomycetes</taxon>
        <taxon>Chaetothyriomycetidae</taxon>
        <taxon>Chaetothyriales</taxon>
        <taxon>Herpotrichiellaceae</taxon>
        <taxon>Cladophialophora</taxon>
    </lineage>
</organism>
<comment type="caution">
    <text evidence="2">The sequence shown here is derived from an EMBL/GenBank/DDBJ whole genome shotgun (WGS) entry which is preliminary data.</text>
</comment>
<reference evidence="2 3" key="1">
    <citation type="submission" date="2013-03" db="EMBL/GenBank/DDBJ databases">
        <title>The Genome Sequence of Cladophialophora yegresii CBS 114405.</title>
        <authorList>
            <consortium name="The Broad Institute Genomics Platform"/>
            <person name="Cuomo C."/>
            <person name="de Hoog S."/>
            <person name="Gorbushina A."/>
            <person name="Walker B."/>
            <person name="Young S.K."/>
            <person name="Zeng Q."/>
            <person name="Gargeya S."/>
            <person name="Fitzgerald M."/>
            <person name="Haas B."/>
            <person name="Abouelleil A."/>
            <person name="Allen A.W."/>
            <person name="Alvarado L."/>
            <person name="Arachchi H.M."/>
            <person name="Berlin A.M."/>
            <person name="Chapman S.B."/>
            <person name="Gainer-Dewar J."/>
            <person name="Goldberg J."/>
            <person name="Griggs A."/>
            <person name="Gujja S."/>
            <person name="Hansen M."/>
            <person name="Howarth C."/>
            <person name="Imamovic A."/>
            <person name="Ireland A."/>
            <person name="Larimer J."/>
            <person name="McCowan C."/>
            <person name="Murphy C."/>
            <person name="Pearson M."/>
            <person name="Poon T.W."/>
            <person name="Priest M."/>
            <person name="Roberts A."/>
            <person name="Saif S."/>
            <person name="Shea T."/>
            <person name="Sisk P."/>
            <person name="Sykes S."/>
            <person name="Wortman J."/>
            <person name="Nusbaum C."/>
            <person name="Birren B."/>
        </authorList>
    </citation>
    <scope>NUCLEOTIDE SEQUENCE [LARGE SCALE GENOMIC DNA]</scope>
    <source>
        <strain evidence="2 3">CBS 114405</strain>
    </source>
</reference>
<dbReference type="AlphaFoldDB" id="W9W7I7"/>
<dbReference type="Pfam" id="PF06985">
    <property type="entry name" value="HET"/>
    <property type="match status" value="1"/>
</dbReference>
<proteinExistence type="predicted"/>
<dbReference type="Proteomes" id="UP000019473">
    <property type="component" value="Unassembled WGS sequence"/>
</dbReference>
<evidence type="ECO:0000259" key="1">
    <source>
        <dbReference type="Pfam" id="PF06985"/>
    </source>
</evidence>